<accession>A0ABQ7QPD1</accession>
<proteinExistence type="predicted"/>
<dbReference type="Proteomes" id="UP000823941">
    <property type="component" value="Chromosome 10"/>
</dbReference>
<keyword evidence="2" id="KW-1185">Reference proteome</keyword>
<sequence length="73" mass="7683">MEAVVVEERPGIGHDAAAAVSLQLVRSRTQQEPTPLPTLFITVARLFRHGPTSSATISDVQLCAAPCSVEVGV</sequence>
<comment type="caution">
    <text evidence="1">The sequence shown here is derived from an EMBL/GenBank/DDBJ whole genome shotgun (WGS) entry which is preliminary data.</text>
</comment>
<dbReference type="EMBL" id="JAHIBW010000010">
    <property type="protein sequence ID" value="KAG7306895.1"/>
    <property type="molecule type" value="Genomic_DNA"/>
</dbReference>
<organism evidence="1 2">
    <name type="scientific">Plutella xylostella</name>
    <name type="common">Diamondback moth</name>
    <name type="synonym">Plutella maculipennis</name>
    <dbReference type="NCBI Taxonomy" id="51655"/>
    <lineage>
        <taxon>Eukaryota</taxon>
        <taxon>Metazoa</taxon>
        <taxon>Ecdysozoa</taxon>
        <taxon>Arthropoda</taxon>
        <taxon>Hexapoda</taxon>
        <taxon>Insecta</taxon>
        <taxon>Pterygota</taxon>
        <taxon>Neoptera</taxon>
        <taxon>Endopterygota</taxon>
        <taxon>Lepidoptera</taxon>
        <taxon>Glossata</taxon>
        <taxon>Ditrysia</taxon>
        <taxon>Yponomeutoidea</taxon>
        <taxon>Plutellidae</taxon>
        <taxon>Plutella</taxon>
    </lineage>
</organism>
<evidence type="ECO:0000313" key="2">
    <source>
        <dbReference type="Proteomes" id="UP000823941"/>
    </source>
</evidence>
<protein>
    <submittedName>
        <fullName evidence="1">Uncharacterized protein</fullName>
    </submittedName>
</protein>
<gene>
    <name evidence="1" type="ORF">JYU34_007001</name>
</gene>
<reference evidence="1 2" key="1">
    <citation type="submission" date="2021-06" db="EMBL/GenBank/DDBJ databases">
        <title>A haploid diamondback moth (Plutella xylostella L.) genome assembly resolves 31 chromosomes and identifies a diamide resistance mutation.</title>
        <authorList>
            <person name="Ward C.M."/>
            <person name="Perry K.D."/>
            <person name="Baker G."/>
            <person name="Powis K."/>
            <person name="Heckel D.G."/>
            <person name="Baxter S.W."/>
        </authorList>
    </citation>
    <scope>NUCLEOTIDE SEQUENCE [LARGE SCALE GENOMIC DNA]</scope>
    <source>
        <strain evidence="1 2">LV</strain>
        <tissue evidence="1">Single pupa</tissue>
    </source>
</reference>
<evidence type="ECO:0000313" key="1">
    <source>
        <dbReference type="EMBL" id="KAG7306895.1"/>
    </source>
</evidence>
<name>A0ABQ7QPD1_PLUXY</name>